<feature type="compositionally biased region" description="Polar residues" evidence="1">
    <location>
        <begin position="141"/>
        <end position="152"/>
    </location>
</feature>
<protein>
    <recommendedName>
        <fullName evidence="2">YMC020W-like alpha/beta hydrolase domain-containing protein</fullName>
    </recommendedName>
</protein>
<dbReference type="PANTHER" id="PTHR47349">
    <property type="entry name" value="CHROMOSOME 8, WHOLE GENOME SHOTGUN SEQUENCE"/>
    <property type="match status" value="1"/>
</dbReference>
<dbReference type="InterPro" id="IPR058934">
    <property type="entry name" value="YMC020W-like"/>
</dbReference>
<feature type="region of interest" description="Disordered" evidence="1">
    <location>
        <begin position="1"/>
        <end position="215"/>
    </location>
</feature>
<sequence length="808" mass="87928">MPSKKRGSTATKPLSSTSPPGTNTIDNQNNDLPSINVSDAAEKEGHEQEEEQEVAQDHRHGTDTPQSSRSWYGPWAKKSRESIVLDPSSQQETPTPDSKSEIVKSDTGKGATSSRDTLVKRKPLLSPGSSRRSLPLAATITKLNISSETIKSAVSGKPQEAEDTGPDGSGKDKLQVSESDKSEPNVSPQSGLSEARTEASTFTATPTSWLSWGRGDKPLLPSIIPIRTSAPDTAIHEQPTIPSTTEPAISQDATSKTSEPIISGDSLNKSGNAAPSAWYSRWAFGAGNAPEHSKPIRPSLIENPSSTSTNPLVTQTTESLSKSETDTTRSSWAFWSSSTSQGQNASGQLAVADSSTQSNPEPAVVQAGIPTSPRDERKKRPLSQGDEPAKKKQAPSTSEQIKKVEEKLVKERPNILLPTFESTYPLQTSASSIWQQIGSWIYPNHNTKHPTLIKEPRKIKHALAIGVHGYFPGTIVQTVLGKPTGTSIKFADSAAKAIEDFTQRYTYTPRSIDKIALEGEGRIDERLEILWKLLLNWIDLIRKADFILVACHSQGVPVAISLVAKLIGFGCVSEARIGICAMAGISRGPFAEYKSRWIGGSAAELFEFSDPTSAVSRAYRDSLETALRFGVKVVYVGSLDDQLVPLHSSTFTQVNHPNIYRAVFVDGRIHVADFISHLVGFALKLRNLNTSDHGLIKELSGPLAGSLVGGEGHSRIYEDPAVYNLTMDFTLRTTDIAGTFESDDTPMPTTANPYILPFAIRGVLEEDIVRRELPNEVIELLKQFDHWKPATKVLRDVKYRLEGVRSKL</sequence>
<feature type="compositionally biased region" description="Low complexity" evidence="1">
    <location>
        <begin position="124"/>
        <end position="136"/>
    </location>
</feature>
<feature type="compositionally biased region" description="Polar residues" evidence="1">
    <location>
        <begin position="302"/>
        <end position="320"/>
    </location>
</feature>
<organism evidence="3 4">
    <name type="scientific">Gomphillus americanus</name>
    <dbReference type="NCBI Taxonomy" id="1940652"/>
    <lineage>
        <taxon>Eukaryota</taxon>
        <taxon>Fungi</taxon>
        <taxon>Dikarya</taxon>
        <taxon>Ascomycota</taxon>
        <taxon>Pezizomycotina</taxon>
        <taxon>Lecanoromycetes</taxon>
        <taxon>OSLEUM clade</taxon>
        <taxon>Ostropomycetidae</taxon>
        <taxon>Ostropales</taxon>
        <taxon>Graphidaceae</taxon>
        <taxon>Gomphilloideae</taxon>
        <taxon>Gomphillus</taxon>
    </lineage>
</organism>
<dbReference type="AlphaFoldDB" id="A0A8H3EJK1"/>
<dbReference type="OrthoDB" id="5598028at2759"/>
<feature type="compositionally biased region" description="Polar residues" evidence="1">
    <location>
        <begin position="240"/>
        <end position="273"/>
    </location>
</feature>
<feature type="compositionally biased region" description="Polar residues" evidence="1">
    <location>
        <begin position="184"/>
        <end position="210"/>
    </location>
</feature>
<feature type="compositionally biased region" description="Basic and acidic residues" evidence="1">
    <location>
        <begin position="169"/>
        <end position="183"/>
    </location>
</feature>
<reference evidence="3" key="1">
    <citation type="submission" date="2021-03" db="EMBL/GenBank/DDBJ databases">
        <authorList>
            <person name="Tagirdzhanova G."/>
        </authorList>
    </citation>
    <scope>NUCLEOTIDE SEQUENCE</scope>
</reference>
<feature type="region of interest" description="Disordered" evidence="1">
    <location>
        <begin position="228"/>
        <end position="273"/>
    </location>
</feature>
<evidence type="ECO:0000259" key="2">
    <source>
        <dbReference type="Pfam" id="PF26147"/>
    </source>
</evidence>
<gene>
    <name evidence="3" type="ORF">GOMPHAMPRED_004768</name>
</gene>
<evidence type="ECO:0000313" key="4">
    <source>
        <dbReference type="Proteomes" id="UP000664169"/>
    </source>
</evidence>
<name>A0A8H3EJK1_9LECA</name>
<feature type="domain" description="YMC020W-like alpha/beta hydrolase" evidence="2">
    <location>
        <begin position="417"/>
        <end position="767"/>
    </location>
</feature>
<dbReference type="Proteomes" id="UP000664169">
    <property type="component" value="Unassembled WGS sequence"/>
</dbReference>
<evidence type="ECO:0000313" key="3">
    <source>
        <dbReference type="EMBL" id="CAF9906528.1"/>
    </source>
</evidence>
<accession>A0A8H3EJK1</accession>
<feature type="region of interest" description="Disordered" evidence="1">
    <location>
        <begin position="286"/>
        <end position="401"/>
    </location>
</feature>
<proteinExistence type="predicted"/>
<dbReference type="EMBL" id="CAJPDQ010000003">
    <property type="protein sequence ID" value="CAF9906528.1"/>
    <property type="molecule type" value="Genomic_DNA"/>
</dbReference>
<feature type="compositionally biased region" description="Low complexity" evidence="1">
    <location>
        <begin position="328"/>
        <end position="340"/>
    </location>
</feature>
<keyword evidence="4" id="KW-1185">Reference proteome</keyword>
<evidence type="ECO:0000256" key="1">
    <source>
        <dbReference type="SAM" id="MobiDB-lite"/>
    </source>
</evidence>
<dbReference type="InterPro" id="IPR058933">
    <property type="entry name" value="YMC020W-like_ab_hydrolase"/>
</dbReference>
<feature type="compositionally biased region" description="Polar residues" evidence="1">
    <location>
        <begin position="87"/>
        <end position="97"/>
    </location>
</feature>
<comment type="caution">
    <text evidence="3">The sequence shown here is derived from an EMBL/GenBank/DDBJ whole genome shotgun (WGS) entry which is preliminary data.</text>
</comment>
<feature type="compositionally biased region" description="Polar residues" evidence="1">
    <location>
        <begin position="341"/>
        <end position="360"/>
    </location>
</feature>
<dbReference type="PANTHER" id="PTHR47349:SF1">
    <property type="entry name" value="AER328WP"/>
    <property type="match status" value="1"/>
</dbReference>
<dbReference type="Pfam" id="PF26147">
    <property type="entry name" value="AB_HYDROLASE_YMC0-YMC35"/>
    <property type="match status" value="1"/>
</dbReference>
<feature type="compositionally biased region" description="Polar residues" evidence="1">
    <location>
        <begin position="8"/>
        <end position="37"/>
    </location>
</feature>
<feature type="compositionally biased region" description="Basic and acidic residues" evidence="1">
    <location>
        <begin position="98"/>
        <end position="107"/>
    </location>
</feature>